<sequence>MTQSILVADDEPSILLSLQFLLQKAGFEVRLAHNGEEVLQAVEQSAPDLLLLDAMMPHRDGYDVCQTIRADPRWTSLPIIMLTAKSRDVERQKGMALGATDYVTKPFSTRDLVATVRKHLTVS</sequence>
<evidence type="ECO:0000313" key="8">
    <source>
        <dbReference type="EMBL" id="GEO36242.1"/>
    </source>
</evidence>
<keyword evidence="3" id="KW-0805">Transcription regulation</keyword>
<evidence type="ECO:0000259" key="7">
    <source>
        <dbReference type="PROSITE" id="PS50110"/>
    </source>
</evidence>
<evidence type="ECO:0000256" key="4">
    <source>
        <dbReference type="ARBA" id="ARBA00023125"/>
    </source>
</evidence>
<gene>
    <name evidence="8" type="ORF">SAE02_03900</name>
</gene>
<evidence type="ECO:0000313" key="9">
    <source>
        <dbReference type="Proteomes" id="UP000321523"/>
    </source>
</evidence>
<dbReference type="AlphaFoldDB" id="A0A512DIG1"/>
<keyword evidence="2" id="KW-0902">Two-component regulatory system</keyword>
<feature type="modified residue" description="4-aspartylphosphate" evidence="6">
    <location>
        <position position="53"/>
    </location>
</feature>
<dbReference type="PANTHER" id="PTHR44591">
    <property type="entry name" value="STRESS RESPONSE REGULATOR PROTEIN 1"/>
    <property type="match status" value="1"/>
</dbReference>
<evidence type="ECO:0000256" key="6">
    <source>
        <dbReference type="PROSITE-ProRule" id="PRU00169"/>
    </source>
</evidence>
<proteinExistence type="predicted"/>
<organism evidence="8 9">
    <name type="scientific">Skermanella aerolata</name>
    <dbReference type="NCBI Taxonomy" id="393310"/>
    <lineage>
        <taxon>Bacteria</taxon>
        <taxon>Pseudomonadati</taxon>
        <taxon>Pseudomonadota</taxon>
        <taxon>Alphaproteobacteria</taxon>
        <taxon>Rhodospirillales</taxon>
        <taxon>Azospirillaceae</taxon>
        <taxon>Skermanella</taxon>
    </lineage>
</organism>
<reference evidence="8 9" key="1">
    <citation type="submission" date="2019-07" db="EMBL/GenBank/DDBJ databases">
        <title>Whole genome shotgun sequence of Skermanella aerolata NBRC 106429.</title>
        <authorList>
            <person name="Hosoyama A."/>
            <person name="Uohara A."/>
            <person name="Ohji S."/>
            <person name="Ichikawa N."/>
        </authorList>
    </citation>
    <scope>NUCLEOTIDE SEQUENCE [LARGE SCALE GENOMIC DNA]</scope>
    <source>
        <strain evidence="8 9">NBRC 106429</strain>
    </source>
</reference>
<dbReference type="RefSeq" id="WP_044425599.1">
    <property type="nucleotide sequence ID" value="NZ_BJYZ01000002.1"/>
</dbReference>
<accession>A0A512DIG1</accession>
<dbReference type="InterPro" id="IPR001789">
    <property type="entry name" value="Sig_transdc_resp-reg_receiver"/>
</dbReference>
<keyword evidence="4" id="KW-0238">DNA-binding</keyword>
<dbReference type="PANTHER" id="PTHR44591:SF3">
    <property type="entry name" value="RESPONSE REGULATORY DOMAIN-CONTAINING PROTEIN"/>
    <property type="match status" value="1"/>
</dbReference>
<dbReference type="SUPFAM" id="SSF52172">
    <property type="entry name" value="CheY-like"/>
    <property type="match status" value="1"/>
</dbReference>
<evidence type="ECO:0000256" key="2">
    <source>
        <dbReference type="ARBA" id="ARBA00023012"/>
    </source>
</evidence>
<dbReference type="GO" id="GO:0003677">
    <property type="term" value="F:DNA binding"/>
    <property type="evidence" value="ECO:0007669"/>
    <property type="project" value="UniProtKB-KW"/>
</dbReference>
<dbReference type="Gene3D" id="3.40.50.2300">
    <property type="match status" value="1"/>
</dbReference>
<evidence type="ECO:0000256" key="1">
    <source>
        <dbReference type="ARBA" id="ARBA00022553"/>
    </source>
</evidence>
<dbReference type="GO" id="GO:0000160">
    <property type="term" value="P:phosphorelay signal transduction system"/>
    <property type="evidence" value="ECO:0007669"/>
    <property type="project" value="UniProtKB-KW"/>
</dbReference>
<dbReference type="InterPro" id="IPR011006">
    <property type="entry name" value="CheY-like_superfamily"/>
</dbReference>
<dbReference type="Pfam" id="PF00072">
    <property type="entry name" value="Response_reg"/>
    <property type="match status" value="1"/>
</dbReference>
<name>A0A512DIG1_9PROT</name>
<dbReference type="PROSITE" id="PS50110">
    <property type="entry name" value="RESPONSE_REGULATORY"/>
    <property type="match status" value="1"/>
</dbReference>
<dbReference type="OrthoDB" id="9801602at2"/>
<keyword evidence="9" id="KW-1185">Reference proteome</keyword>
<dbReference type="FunFam" id="3.40.50.2300:FF:000001">
    <property type="entry name" value="DNA-binding response regulator PhoB"/>
    <property type="match status" value="1"/>
</dbReference>
<dbReference type="EMBL" id="BJYZ01000002">
    <property type="protein sequence ID" value="GEO36242.1"/>
    <property type="molecule type" value="Genomic_DNA"/>
</dbReference>
<comment type="caution">
    <text evidence="8">The sequence shown here is derived from an EMBL/GenBank/DDBJ whole genome shotgun (WGS) entry which is preliminary data.</text>
</comment>
<keyword evidence="5" id="KW-0804">Transcription</keyword>
<dbReference type="SMART" id="SM00448">
    <property type="entry name" value="REC"/>
    <property type="match status" value="1"/>
</dbReference>
<evidence type="ECO:0000256" key="3">
    <source>
        <dbReference type="ARBA" id="ARBA00023015"/>
    </source>
</evidence>
<dbReference type="InterPro" id="IPR050595">
    <property type="entry name" value="Bact_response_regulator"/>
</dbReference>
<dbReference type="Proteomes" id="UP000321523">
    <property type="component" value="Unassembled WGS sequence"/>
</dbReference>
<feature type="domain" description="Response regulatory" evidence="7">
    <location>
        <begin position="4"/>
        <end position="120"/>
    </location>
</feature>
<protein>
    <recommendedName>
        <fullName evidence="7">Response regulatory domain-containing protein</fullName>
    </recommendedName>
</protein>
<evidence type="ECO:0000256" key="5">
    <source>
        <dbReference type="ARBA" id="ARBA00023163"/>
    </source>
</evidence>
<keyword evidence="1 6" id="KW-0597">Phosphoprotein</keyword>